<evidence type="ECO:0000313" key="1">
    <source>
        <dbReference type="EMBL" id="KAH9839589.1"/>
    </source>
</evidence>
<keyword evidence="2" id="KW-1185">Reference proteome</keyword>
<accession>A0A9W7W5E4</accession>
<reference evidence="1 2" key="1">
    <citation type="journal article" date="2018" name="IMA Fungus">
        <title>IMA Genome-F 10: Nine draft genome sequences of Claviceps purpurea s.lat., including C. arundinis, C. humidiphila, and C. cf. spartinae, pseudomolecules for the pitch canker pathogen Fusarium circinatum, draft genome of Davidsoniella eucalypti, Grosmannia galeiformis, Quambalaria eucalypti, and Teratosphaeria destructans.</title>
        <authorList>
            <person name="Wingfield B.D."/>
            <person name="Liu M."/>
            <person name="Nguyen H.D."/>
            <person name="Lane F.A."/>
            <person name="Morgan S.W."/>
            <person name="De Vos L."/>
            <person name="Wilken P.M."/>
            <person name="Duong T.A."/>
            <person name="Aylward J."/>
            <person name="Coetzee M.P."/>
            <person name="Dadej K."/>
            <person name="De Beer Z.W."/>
            <person name="Findlay W."/>
            <person name="Havenga M."/>
            <person name="Kolarik M."/>
            <person name="Menzies J.G."/>
            <person name="Naidoo K."/>
            <person name="Pochopski O."/>
            <person name="Shoukouhi P."/>
            <person name="Santana Q.C."/>
            <person name="Seifert K.A."/>
            <person name="Soal N."/>
            <person name="Steenkamp E.T."/>
            <person name="Tatham C.T."/>
            <person name="van der Nest M.A."/>
            <person name="Wingfield M.J."/>
        </authorList>
    </citation>
    <scope>NUCLEOTIDE SEQUENCE [LARGE SCALE GENOMIC DNA]</scope>
    <source>
        <strain evidence="1">CMW44962</strain>
    </source>
</reference>
<comment type="caution">
    <text evidence="1">The sequence shown here is derived from an EMBL/GenBank/DDBJ whole genome shotgun (WGS) entry which is preliminary data.</text>
</comment>
<sequence>MALDRPRVTHLLLQNNVDELPLLPSSGVPHEWAPMPPVLFDVAPVPSLALYTPLPPDDRGDEGSDHSLSLSKFGPLLDDLDMQSAPVRRRTKQSFAWDCEEGESLPEQRELDQRRVDRVSEWVADVAEAVMRPEEQSRAQAPVAGGEGEEEDEEAVCRFTFNAVKPLLLRLLFIVWLLCPPTPLHPAIPRPATSHINNTLSAPTSPEHEGLTAFHFPPSFLPTGAAIAMAQWSAVLTSDSLAIPDTTQSTRTKLLVANGMVTHAKRAERASLERLGDSADHGNMTLLQAEEFWRSRMMRAEFLRCLTSLYSSASSPVAISSPGAESWESEQQVQFCPQLEGGSTPELEYGAVAMSVPAALLDVVYFLLLSAAAPFLWGIRAMAWLLRPGAGDRGTPRTRLPDSLLDVAVSFLAKESL</sequence>
<proteinExistence type="predicted"/>
<evidence type="ECO:0000313" key="2">
    <source>
        <dbReference type="Proteomes" id="UP001138500"/>
    </source>
</evidence>
<dbReference type="Proteomes" id="UP001138500">
    <property type="component" value="Unassembled WGS sequence"/>
</dbReference>
<gene>
    <name evidence="1" type="ORF">Tdes44962_MAKER08081</name>
</gene>
<name>A0A9W7W5E4_9PEZI</name>
<dbReference type="EMBL" id="RIBY02000635">
    <property type="protein sequence ID" value="KAH9839589.1"/>
    <property type="molecule type" value="Genomic_DNA"/>
</dbReference>
<reference evidence="1 2" key="2">
    <citation type="journal article" date="2021" name="Curr. Genet.">
        <title>Genetic response to nitrogen starvation in the aggressive Eucalyptus foliar pathogen Teratosphaeria destructans.</title>
        <authorList>
            <person name="Havenga M."/>
            <person name="Wingfield B.D."/>
            <person name="Wingfield M.J."/>
            <person name="Dreyer L.L."/>
            <person name="Roets F."/>
            <person name="Aylward J."/>
        </authorList>
    </citation>
    <scope>NUCLEOTIDE SEQUENCE [LARGE SCALE GENOMIC DNA]</scope>
    <source>
        <strain evidence="1">CMW44962</strain>
    </source>
</reference>
<organism evidence="1 2">
    <name type="scientific">Teratosphaeria destructans</name>
    <dbReference type="NCBI Taxonomy" id="418781"/>
    <lineage>
        <taxon>Eukaryota</taxon>
        <taxon>Fungi</taxon>
        <taxon>Dikarya</taxon>
        <taxon>Ascomycota</taxon>
        <taxon>Pezizomycotina</taxon>
        <taxon>Dothideomycetes</taxon>
        <taxon>Dothideomycetidae</taxon>
        <taxon>Mycosphaerellales</taxon>
        <taxon>Teratosphaeriaceae</taxon>
        <taxon>Teratosphaeria</taxon>
    </lineage>
</organism>
<protein>
    <submittedName>
        <fullName evidence="1">Uncharacterized protein</fullName>
    </submittedName>
</protein>
<dbReference type="AlphaFoldDB" id="A0A9W7W5E4"/>